<evidence type="ECO:0000313" key="3">
    <source>
        <dbReference type="Proteomes" id="UP000243904"/>
    </source>
</evidence>
<dbReference type="AlphaFoldDB" id="A0A1H1NA36"/>
<name>A0A1H1NA36_9BRAD</name>
<dbReference type="Proteomes" id="UP000243904">
    <property type="component" value="Chromosome I"/>
</dbReference>
<keyword evidence="3" id="KW-1185">Reference proteome</keyword>
<evidence type="ECO:0000313" key="2">
    <source>
        <dbReference type="EMBL" id="SDR95730.1"/>
    </source>
</evidence>
<gene>
    <name evidence="2" type="ORF">SAMN05444158_0539</name>
</gene>
<organism evidence="2 3">
    <name type="scientific">Bradyrhizobium canariense</name>
    <dbReference type="NCBI Taxonomy" id="255045"/>
    <lineage>
        <taxon>Bacteria</taxon>
        <taxon>Pseudomonadati</taxon>
        <taxon>Pseudomonadota</taxon>
        <taxon>Alphaproteobacteria</taxon>
        <taxon>Hyphomicrobiales</taxon>
        <taxon>Nitrobacteraceae</taxon>
        <taxon>Bradyrhizobium</taxon>
    </lineage>
</organism>
<keyword evidence="1" id="KW-0812">Transmembrane</keyword>
<evidence type="ECO:0000256" key="1">
    <source>
        <dbReference type="SAM" id="Phobius"/>
    </source>
</evidence>
<feature type="transmembrane region" description="Helical" evidence="1">
    <location>
        <begin position="27"/>
        <end position="46"/>
    </location>
</feature>
<accession>A0A1H1NA36</accession>
<proteinExistence type="predicted"/>
<sequence>MVEFRNAHYLSCSEVTEFTHMHRNSSFIPVIVALIVAVVGQGIILFGDFGPSNHQRGSGMITAAAVTRAGAIEIPEGP</sequence>
<reference evidence="3" key="1">
    <citation type="submission" date="2016-10" db="EMBL/GenBank/DDBJ databases">
        <authorList>
            <person name="Varghese N."/>
            <person name="Submissions S."/>
        </authorList>
    </citation>
    <scope>NUCLEOTIDE SEQUENCE [LARGE SCALE GENOMIC DNA]</scope>
    <source>
        <strain evidence="3">GAS369</strain>
    </source>
</reference>
<keyword evidence="1" id="KW-1133">Transmembrane helix</keyword>
<protein>
    <submittedName>
        <fullName evidence="2">Uncharacterized protein</fullName>
    </submittedName>
</protein>
<keyword evidence="1" id="KW-0472">Membrane</keyword>
<dbReference type="EMBL" id="LT629750">
    <property type="protein sequence ID" value="SDR95730.1"/>
    <property type="molecule type" value="Genomic_DNA"/>
</dbReference>